<reference evidence="8" key="2">
    <citation type="journal article" date="2015" name="ISME J.">
        <title>A new class of marine Euryarchaeota group II from the Mediterranean deep chlorophyll maximum.</title>
        <authorList>
            <person name="Martin-Cuadrado A.B."/>
            <person name="Garcia-Heredia I."/>
            <person name="Molto A.G."/>
            <person name="Lopez-Ubeda R."/>
            <person name="Kimes N."/>
            <person name="Lopez-Garcia P."/>
            <person name="Moreira D."/>
            <person name="Rodriguez-Valera F."/>
        </authorList>
    </citation>
    <scope>NUCLEOTIDE SEQUENCE</scope>
</reference>
<keyword evidence="5 7" id="KW-1133">Transmembrane helix</keyword>
<feature type="transmembrane region" description="Helical" evidence="7">
    <location>
        <begin position="62"/>
        <end position="81"/>
    </location>
</feature>
<feature type="transmembrane region" description="Helical" evidence="7">
    <location>
        <begin position="32"/>
        <end position="50"/>
    </location>
</feature>
<feature type="transmembrane region" description="Helical" evidence="7">
    <location>
        <begin position="88"/>
        <end position="108"/>
    </location>
</feature>
<evidence type="ECO:0000256" key="7">
    <source>
        <dbReference type="SAM" id="Phobius"/>
    </source>
</evidence>
<feature type="transmembrane region" description="Helical" evidence="7">
    <location>
        <begin position="147"/>
        <end position="168"/>
    </location>
</feature>
<keyword evidence="3" id="KW-1003">Cell membrane</keyword>
<feature type="transmembrane region" description="Helical" evidence="7">
    <location>
        <begin position="216"/>
        <end position="234"/>
    </location>
</feature>
<feature type="transmembrane region" description="Helical" evidence="7">
    <location>
        <begin position="246"/>
        <end position="265"/>
    </location>
</feature>
<keyword evidence="4 7" id="KW-0812">Transmembrane</keyword>
<evidence type="ECO:0000313" key="8">
    <source>
        <dbReference type="EMBL" id="ANV79789.1"/>
    </source>
</evidence>
<comment type="similarity">
    <text evidence="2">Belongs to the UPF0324 family.</text>
</comment>
<feature type="transmembrane region" description="Helical" evidence="7">
    <location>
        <begin position="303"/>
        <end position="325"/>
    </location>
</feature>
<dbReference type="Pfam" id="PF03601">
    <property type="entry name" value="Cons_hypoth698"/>
    <property type="match status" value="1"/>
</dbReference>
<evidence type="ECO:0000256" key="3">
    <source>
        <dbReference type="ARBA" id="ARBA00022475"/>
    </source>
</evidence>
<dbReference type="GO" id="GO:0005886">
    <property type="term" value="C:plasma membrane"/>
    <property type="evidence" value="ECO:0007669"/>
    <property type="project" value="UniProtKB-SubCell"/>
</dbReference>
<protein>
    <submittedName>
        <fullName evidence="8">Conserved hypothetical membrane protein</fullName>
    </submittedName>
</protein>
<evidence type="ECO:0000256" key="2">
    <source>
        <dbReference type="ARBA" id="ARBA00007977"/>
    </source>
</evidence>
<dbReference type="PANTHER" id="PTHR30106">
    <property type="entry name" value="INNER MEMBRANE PROTEIN YEIH-RELATED"/>
    <property type="match status" value="1"/>
</dbReference>
<proteinExistence type="inferred from homology"/>
<feature type="transmembrane region" description="Helical" evidence="7">
    <location>
        <begin position="120"/>
        <end position="140"/>
    </location>
</feature>
<dbReference type="PANTHER" id="PTHR30106:SF2">
    <property type="entry name" value="UPF0324 INNER MEMBRANE PROTEIN YEIH"/>
    <property type="match status" value="1"/>
</dbReference>
<organism evidence="8">
    <name type="scientific">uncultured Poseidoniia archaeon</name>
    <dbReference type="NCBI Taxonomy" id="1697135"/>
    <lineage>
        <taxon>Archaea</taxon>
        <taxon>Methanobacteriati</taxon>
        <taxon>Thermoplasmatota</taxon>
        <taxon>Candidatus Poseidoniia</taxon>
        <taxon>environmental samples</taxon>
    </lineage>
</organism>
<sequence length="326" mass="34501">MMDRKFGIFCAIIISLLAYLTNIFFNDLDINIGASTLALIMGAILANFNSNTEKGGKWMIKVIMPIAIILLGFGLELTSLLKSEIGPLGLFVVIITAVTSFMACYFVGKYLKLDLETSLALGTGGAICGNSAVIAVSPGLKLKEEKVGVILAIVNLLGLITFFTIPVLSKLLNLTEEQAGIWAGSVIHAVPQAIAAGESIGPEAIVIATTVKLSRVSLLVIIVPLCAIIANNNTKVEGEKFKIGTIPYFVPGFIITAILSTWLMPTEVSNHLASVGKILLLPLLASVGFFINKESMKDAGGPVLIVGLIATICMSISSYLVIVIFS</sequence>
<comment type="subcellular location">
    <subcellularLocation>
        <location evidence="1">Cell membrane</location>
        <topology evidence="1">Multi-pass membrane protein</topology>
    </subcellularLocation>
</comment>
<evidence type="ECO:0000256" key="1">
    <source>
        <dbReference type="ARBA" id="ARBA00004651"/>
    </source>
</evidence>
<feature type="transmembrane region" description="Helical" evidence="7">
    <location>
        <begin position="6"/>
        <end position="25"/>
    </location>
</feature>
<dbReference type="EMBL" id="KP211852">
    <property type="protein sequence ID" value="ANV79789.1"/>
    <property type="molecule type" value="Genomic_DNA"/>
</dbReference>
<name>A0A1B1TBY5_9ARCH</name>
<keyword evidence="6 7" id="KW-0472">Membrane</keyword>
<dbReference type="InterPro" id="IPR018383">
    <property type="entry name" value="UPF0324_pro"/>
</dbReference>
<reference evidence="8" key="1">
    <citation type="submission" date="2014-11" db="EMBL/GenBank/DDBJ databases">
        <authorList>
            <person name="Zhu J."/>
            <person name="Qi W."/>
            <person name="Song R."/>
        </authorList>
    </citation>
    <scope>NUCLEOTIDE SEQUENCE</scope>
</reference>
<evidence type="ECO:0000256" key="5">
    <source>
        <dbReference type="ARBA" id="ARBA00022989"/>
    </source>
</evidence>
<feature type="transmembrane region" description="Helical" evidence="7">
    <location>
        <begin position="271"/>
        <end position="291"/>
    </location>
</feature>
<evidence type="ECO:0000256" key="6">
    <source>
        <dbReference type="ARBA" id="ARBA00023136"/>
    </source>
</evidence>
<evidence type="ECO:0000256" key="4">
    <source>
        <dbReference type="ARBA" id="ARBA00022692"/>
    </source>
</evidence>
<dbReference type="AlphaFoldDB" id="A0A1B1TBY5"/>
<accession>A0A1B1TBY5</accession>